<proteinExistence type="predicted"/>
<sequence>MFLVFSFKDLSNAVLTLVQLLILAMIFIVFPFWFLQTLIYLATSSGWYLVAGLVLLVGGFFFALMKKQMKLATLLGIASLAMAVCVMVIGHNMRTNAVEFGSPRNVLWVESLDAIYPYPVCRDECVTFRPILPQAIRAVTDGARLDERPYHNFGSRARRRYDSIELMDYSISPADLFDRYIEAAQDEGDWLAFHAECVLGDRQCGADTDTLAEAAREVRNRYGIDVPARIAGHLGMADLTPETMETSAEFAAACHADAPCRSVMAGISWPVIMGASSGRPVVVHTQRRRE</sequence>
<accession>A0A9W6IN24</accession>
<dbReference type="EMBL" id="BSFE01000003">
    <property type="protein sequence ID" value="GLK51966.1"/>
    <property type="molecule type" value="Genomic_DNA"/>
</dbReference>
<comment type="caution">
    <text evidence="2">The sequence shown here is derived from an EMBL/GenBank/DDBJ whole genome shotgun (WGS) entry which is preliminary data.</text>
</comment>
<dbReference type="AlphaFoldDB" id="A0A9W6IN24"/>
<organism evidence="2 3">
    <name type="scientific">Maricaulis virginensis</name>
    <dbReference type="NCBI Taxonomy" id="144022"/>
    <lineage>
        <taxon>Bacteria</taxon>
        <taxon>Pseudomonadati</taxon>
        <taxon>Pseudomonadota</taxon>
        <taxon>Alphaproteobacteria</taxon>
        <taxon>Maricaulales</taxon>
        <taxon>Maricaulaceae</taxon>
        <taxon>Maricaulis</taxon>
    </lineage>
</organism>
<keyword evidence="3" id="KW-1185">Reference proteome</keyword>
<gene>
    <name evidence="2" type="ORF">GCM10017621_14740</name>
</gene>
<reference evidence="2" key="1">
    <citation type="journal article" date="2014" name="Int. J. Syst. Evol. Microbiol.">
        <title>Complete genome sequence of Corynebacterium casei LMG S-19264T (=DSM 44701T), isolated from a smear-ripened cheese.</title>
        <authorList>
            <consortium name="US DOE Joint Genome Institute (JGI-PGF)"/>
            <person name="Walter F."/>
            <person name="Albersmeier A."/>
            <person name="Kalinowski J."/>
            <person name="Ruckert C."/>
        </authorList>
    </citation>
    <scope>NUCLEOTIDE SEQUENCE</scope>
    <source>
        <strain evidence="2">VKM B-1513</strain>
    </source>
</reference>
<name>A0A9W6IN24_9PROT</name>
<keyword evidence="1" id="KW-1133">Transmembrane helix</keyword>
<feature type="transmembrane region" description="Helical" evidence="1">
    <location>
        <begin position="71"/>
        <end position="90"/>
    </location>
</feature>
<dbReference type="RefSeq" id="WP_271186329.1">
    <property type="nucleotide sequence ID" value="NZ_BSFE01000003.1"/>
</dbReference>
<feature type="transmembrane region" description="Helical" evidence="1">
    <location>
        <begin position="12"/>
        <end position="34"/>
    </location>
</feature>
<reference evidence="2" key="2">
    <citation type="submission" date="2023-01" db="EMBL/GenBank/DDBJ databases">
        <authorList>
            <person name="Sun Q."/>
            <person name="Evtushenko L."/>
        </authorList>
    </citation>
    <scope>NUCLEOTIDE SEQUENCE</scope>
    <source>
        <strain evidence="2">VKM B-1513</strain>
    </source>
</reference>
<evidence type="ECO:0000256" key="1">
    <source>
        <dbReference type="SAM" id="Phobius"/>
    </source>
</evidence>
<feature type="transmembrane region" description="Helical" evidence="1">
    <location>
        <begin position="46"/>
        <end position="64"/>
    </location>
</feature>
<keyword evidence="1" id="KW-0472">Membrane</keyword>
<keyword evidence="1" id="KW-0812">Transmembrane</keyword>
<protein>
    <submittedName>
        <fullName evidence="2">Uncharacterized protein</fullName>
    </submittedName>
</protein>
<evidence type="ECO:0000313" key="2">
    <source>
        <dbReference type="EMBL" id="GLK51966.1"/>
    </source>
</evidence>
<dbReference type="Proteomes" id="UP001143486">
    <property type="component" value="Unassembled WGS sequence"/>
</dbReference>
<evidence type="ECO:0000313" key="3">
    <source>
        <dbReference type="Proteomes" id="UP001143486"/>
    </source>
</evidence>